<comment type="caution">
    <text evidence="3">The sequence shown here is derived from an EMBL/GenBank/DDBJ whole genome shotgun (WGS) entry which is preliminary data.</text>
</comment>
<dbReference type="Proteomes" id="UP000646827">
    <property type="component" value="Unassembled WGS sequence"/>
</dbReference>
<accession>A0A8H7S9I3</accession>
<dbReference type="Pfam" id="PF01920">
    <property type="entry name" value="Prefoldin_2"/>
    <property type="match status" value="1"/>
</dbReference>
<gene>
    <name evidence="3" type="ORF">INT45_010544</name>
</gene>
<dbReference type="EMBL" id="JAEPRB010000042">
    <property type="protein sequence ID" value="KAG2224478.1"/>
    <property type="molecule type" value="Genomic_DNA"/>
</dbReference>
<comment type="similarity">
    <text evidence="1">Belongs to the prefoldin subunit beta family.</text>
</comment>
<keyword evidence="2" id="KW-0143">Chaperone</keyword>
<evidence type="ECO:0008006" key="5">
    <source>
        <dbReference type="Google" id="ProtNLM"/>
    </source>
</evidence>
<dbReference type="GO" id="GO:0005737">
    <property type="term" value="C:cytoplasm"/>
    <property type="evidence" value="ECO:0007669"/>
    <property type="project" value="TreeGrafter"/>
</dbReference>
<evidence type="ECO:0000313" key="4">
    <source>
        <dbReference type="Proteomes" id="UP000646827"/>
    </source>
</evidence>
<proteinExistence type="inferred from homology"/>
<dbReference type="InterPro" id="IPR009053">
    <property type="entry name" value="Prefoldin"/>
</dbReference>
<dbReference type="CDD" id="cd23164">
    <property type="entry name" value="Prefoldin_1"/>
    <property type="match status" value="1"/>
</dbReference>
<evidence type="ECO:0000313" key="3">
    <source>
        <dbReference type="EMBL" id="KAG2224478.1"/>
    </source>
</evidence>
<dbReference type="GO" id="GO:0016272">
    <property type="term" value="C:prefoldin complex"/>
    <property type="evidence" value="ECO:0007669"/>
    <property type="project" value="InterPro"/>
</dbReference>
<dbReference type="GO" id="GO:0044183">
    <property type="term" value="F:protein folding chaperone"/>
    <property type="evidence" value="ECO:0007669"/>
    <property type="project" value="TreeGrafter"/>
</dbReference>
<protein>
    <recommendedName>
        <fullName evidence="5">Prefoldin</fullName>
    </recommendedName>
</protein>
<dbReference type="SUPFAM" id="SSF46579">
    <property type="entry name" value="Prefoldin"/>
    <property type="match status" value="1"/>
</dbReference>
<dbReference type="PANTHER" id="PTHR20903:SF0">
    <property type="entry name" value="PREFOLDIN SUBUNIT 1"/>
    <property type="match status" value="1"/>
</dbReference>
<dbReference type="Gene3D" id="1.10.287.370">
    <property type="match status" value="1"/>
</dbReference>
<dbReference type="PANTHER" id="PTHR20903">
    <property type="entry name" value="PREFOLDIN SUBUNIT 1-RELATED"/>
    <property type="match status" value="1"/>
</dbReference>
<dbReference type="OrthoDB" id="2015447at2759"/>
<dbReference type="AlphaFoldDB" id="A0A8H7S9I3"/>
<keyword evidence="4" id="KW-1185">Reference proteome</keyword>
<evidence type="ECO:0000256" key="2">
    <source>
        <dbReference type="ARBA" id="ARBA00023186"/>
    </source>
</evidence>
<organism evidence="3 4">
    <name type="scientific">Circinella minor</name>
    <dbReference type="NCBI Taxonomy" id="1195481"/>
    <lineage>
        <taxon>Eukaryota</taxon>
        <taxon>Fungi</taxon>
        <taxon>Fungi incertae sedis</taxon>
        <taxon>Mucoromycota</taxon>
        <taxon>Mucoromycotina</taxon>
        <taxon>Mucoromycetes</taxon>
        <taxon>Mucorales</taxon>
        <taxon>Lichtheimiaceae</taxon>
        <taxon>Circinella</taxon>
    </lineage>
</organism>
<reference evidence="3 4" key="1">
    <citation type="submission" date="2020-12" db="EMBL/GenBank/DDBJ databases">
        <title>Metabolic potential, ecology and presence of endohyphal bacteria is reflected in genomic diversity of Mucoromycotina.</title>
        <authorList>
            <person name="Muszewska A."/>
            <person name="Okrasinska A."/>
            <person name="Steczkiewicz K."/>
            <person name="Drgas O."/>
            <person name="Orlowska M."/>
            <person name="Perlinska-Lenart U."/>
            <person name="Aleksandrzak-Piekarczyk T."/>
            <person name="Szatraj K."/>
            <person name="Zielenkiewicz U."/>
            <person name="Pilsyk S."/>
            <person name="Malc E."/>
            <person name="Mieczkowski P."/>
            <person name="Kruszewska J.S."/>
            <person name="Biernat P."/>
            <person name="Pawlowska J."/>
        </authorList>
    </citation>
    <scope>NUCLEOTIDE SEQUENCE [LARGE SCALE GENOMIC DNA]</scope>
    <source>
        <strain evidence="3 4">CBS 142.35</strain>
    </source>
</reference>
<name>A0A8H7S9I3_9FUNG</name>
<sequence length="122" mass="14213">MSALSDDAIRKVFVELQAKYVASTQQVNSVKAQIQAKQRDRKMAELTRRELDTLELDTKTYKPVGKMFVQTPLREMKEMYVKNIKDSDDKIQQLEKTQKYWDRAATDAQSNLRDILQGPRSM</sequence>
<dbReference type="GO" id="GO:0051082">
    <property type="term" value="F:unfolded protein binding"/>
    <property type="evidence" value="ECO:0007669"/>
    <property type="project" value="InterPro"/>
</dbReference>
<evidence type="ECO:0000256" key="1">
    <source>
        <dbReference type="ARBA" id="ARBA00008045"/>
    </source>
</evidence>
<dbReference type="InterPro" id="IPR002777">
    <property type="entry name" value="PFD_beta-like"/>
</dbReference>